<dbReference type="Proteomes" id="UP000011910">
    <property type="component" value="Unassembled WGS sequence"/>
</dbReference>
<organism evidence="1 2">
    <name type="scientific">Cesiribacter andamanensis AMV16</name>
    <dbReference type="NCBI Taxonomy" id="1279009"/>
    <lineage>
        <taxon>Bacteria</taxon>
        <taxon>Pseudomonadati</taxon>
        <taxon>Bacteroidota</taxon>
        <taxon>Cytophagia</taxon>
        <taxon>Cytophagales</taxon>
        <taxon>Cesiribacteraceae</taxon>
        <taxon>Cesiribacter</taxon>
    </lineage>
</organism>
<gene>
    <name evidence="1" type="ORF">ADICEAN_00726</name>
</gene>
<dbReference type="OrthoDB" id="982794at2"/>
<name>M7N647_9BACT</name>
<protein>
    <submittedName>
        <fullName evidence="1">Uncharacterized protein</fullName>
    </submittedName>
</protein>
<reference evidence="1 2" key="1">
    <citation type="journal article" date="2013" name="Genome Announc.">
        <title>Draft Genome Sequence of Cesiribacter andamanensis Strain AMV16T, Isolated from a Soil Sample from a Mud Volcano in the Andaman Islands, India.</title>
        <authorList>
            <person name="Shivaji S."/>
            <person name="Ara S."/>
            <person name="Begum Z."/>
            <person name="Srinivas T.N."/>
            <person name="Singh A."/>
            <person name="Kumar Pinnaka A."/>
        </authorList>
    </citation>
    <scope>NUCLEOTIDE SEQUENCE [LARGE SCALE GENOMIC DNA]</scope>
    <source>
        <strain evidence="1 2">AMV16</strain>
    </source>
</reference>
<evidence type="ECO:0000313" key="1">
    <source>
        <dbReference type="EMBL" id="EMR04103.1"/>
    </source>
</evidence>
<accession>M7N647</accession>
<dbReference type="EMBL" id="AODQ01000011">
    <property type="protein sequence ID" value="EMR04103.1"/>
    <property type="molecule type" value="Genomic_DNA"/>
</dbReference>
<evidence type="ECO:0000313" key="2">
    <source>
        <dbReference type="Proteomes" id="UP000011910"/>
    </source>
</evidence>
<dbReference type="RefSeq" id="WP_009194132.1">
    <property type="nucleotide sequence ID" value="NZ_AODQ01000011.1"/>
</dbReference>
<comment type="caution">
    <text evidence="1">The sequence shown here is derived from an EMBL/GenBank/DDBJ whole genome shotgun (WGS) entry which is preliminary data.</text>
</comment>
<proteinExistence type="predicted"/>
<keyword evidence="2" id="KW-1185">Reference proteome</keyword>
<sequence length="131" mass="15084">MQHSELEEAARLLQQHGVLEEQHQALLATASQQDFLDALHRQVAYLLERDMERLMQALYRIDIPDHKFREALLADSPSRQIAHMILERELLKVKTRRWYASRSTTPPAEQQDPIPVSGPLAEISLLEVPQA</sequence>
<dbReference type="AlphaFoldDB" id="M7N647"/>